<keyword evidence="2" id="KW-1185">Reference proteome</keyword>
<organism evidence="1 2">
    <name type="scientific">Castilleja foliolosa</name>
    <dbReference type="NCBI Taxonomy" id="1961234"/>
    <lineage>
        <taxon>Eukaryota</taxon>
        <taxon>Viridiplantae</taxon>
        <taxon>Streptophyta</taxon>
        <taxon>Embryophyta</taxon>
        <taxon>Tracheophyta</taxon>
        <taxon>Spermatophyta</taxon>
        <taxon>Magnoliopsida</taxon>
        <taxon>eudicotyledons</taxon>
        <taxon>Gunneridae</taxon>
        <taxon>Pentapetalae</taxon>
        <taxon>asterids</taxon>
        <taxon>lamiids</taxon>
        <taxon>Lamiales</taxon>
        <taxon>Orobanchaceae</taxon>
        <taxon>Pedicularideae</taxon>
        <taxon>Castillejinae</taxon>
        <taxon>Castilleja</taxon>
    </lineage>
</organism>
<dbReference type="AlphaFoldDB" id="A0ABD3E9Y2"/>
<gene>
    <name evidence="1" type="ORF">CASFOL_004272</name>
</gene>
<evidence type="ECO:0000313" key="2">
    <source>
        <dbReference type="Proteomes" id="UP001632038"/>
    </source>
</evidence>
<sequence length="55" mass="6209">MLPASVGFFVSLQGHLSFHLTKPLQLFPLPFFSVTDISPSLLHSGFPSFFIRFVR</sequence>
<dbReference type="EMBL" id="JAVIJP010000006">
    <property type="protein sequence ID" value="KAL3651270.1"/>
    <property type="molecule type" value="Genomic_DNA"/>
</dbReference>
<dbReference type="Proteomes" id="UP001632038">
    <property type="component" value="Unassembled WGS sequence"/>
</dbReference>
<accession>A0ABD3E9Y2</accession>
<comment type="caution">
    <text evidence="1">The sequence shown here is derived from an EMBL/GenBank/DDBJ whole genome shotgun (WGS) entry which is preliminary data.</text>
</comment>
<protein>
    <submittedName>
        <fullName evidence="1">Uncharacterized protein</fullName>
    </submittedName>
</protein>
<reference evidence="2" key="1">
    <citation type="journal article" date="2024" name="IScience">
        <title>Strigolactones Initiate the Formation of Haustorium-like Structures in Castilleja.</title>
        <authorList>
            <person name="Buerger M."/>
            <person name="Peterson D."/>
            <person name="Chory J."/>
        </authorList>
    </citation>
    <scope>NUCLEOTIDE SEQUENCE [LARGE SCALE GENOMIC DNA]</scope>
</reference>
<name>A0ABD3E9Y2_9LAMI</name>
<proteinExistence type="predicted"/>
<evidence type="ECO:0000313" key="1">
    <source>
        <dbReference type="EMBL" id="KAL3651270.1"/>
    </source>
</evidence>